<dbReference type="SUPFAM" id="SSF54897">
    <property type="entry name" value="Protease propeptides/inhibitors"/>
    <property type="match status" value="1"/>
</dbReference>
<comment type="similarity">
    <text evidence="3 14">Belongs to the peptidase M14 family.</text>
</comment>
<dbReference type="SMART" id="SM00631">
    <property type="entry name" value="Zn_pept"/>
    <property type="match status" value="1"/>
</dbReference>
<comment type="function">
    <text evidence="2">Extracellular metalloprotease that contributes to pathogenicity.</text>
</comment>
<dbReference type="AlphaFoldDB" id="A0A7R9MHF9"/>
<keyword evidence="15" id="KW-0812">Transmembrane</keyword>
<accession>A0A7R9MHF9</accession>
<proteinExistence type="inferred from homology"/>
<comment type="caution">
    <text evidence="14">Lacks conserved residue(s) required for the propagation of feature annotation.</text>
</comment>
<keyword evidence="7" id="KW-0732">Signal</keyword>
<feature type="transmembrane region" description="Helical" evidence="15">
    <location>
        <begin position="12"/>
        <end position="31"/>
    </location>
</feature>
<keyword evidence="12" id="KW-0865">Zymogen</keyword>
<evidence type="ECO:0000256" key="8">
    <source>
        <dbReference type="ARBA" id="ARBA00022801"/>
    </source>
</evidence>
<evidence type="ECO:0000256" key="12">
    <source>
        <dbReference type="ARBA" id="ARBA00023145"/>
    </source>
</evidence>
<dbReference type="Pfam" id="PF02244">
    <property type="entry name" value="Propep_M14"/>
    <property type="match status" value="1"/>
</dbReference>
<dbReference type="OrthoDB" id="6377429at2759"/>
<dbReference type="GO" id="GO:0004181">
    <property type="term" value="F:metallocarboxypeptidase activity"/>
    <property type="evidence" value="ECO:0007669"/>
    <property type="project" value="InterPro"/>
</dbReference>
<protein>
    <recommendedName>
        <fullName evidence="16">Peptidase M14 domain-containing protein</fullName>
    </recommendedName>
</protein>
<keyword evidence="13" id="KW-1015">Disulfide bond</keyword>
<dbReference type="PRINTS" id="PR00765">
    <property type="entry name" value="CRBOXYPTASEA"/>
</dbReference>
<dbReference type="GO" id="GO:0008270">
    <property type="term" value="F:zinc ion binding"/>
    <property type="evidence" value="ECO:0007669"/>
    <property type="project" value="InterPro"/>
</dbReference>
<dbReference type="Proteomes" id="UP000728032">
    <property type="component" value="Unassembled WGS sequence"/>
</dbReference>
<organism evidence="17">
    <name type="scientific">Oppiella nova</name>
    <dbReference type="NCBI Taxonomy" id="334625"/>
    <lineage>
        <taxon>Eukaryota</taxon>
        <taxon>Metazoa</taxon>
        <taxon>Ecdysozoa</taxon>
        <taxon>Arthropoda</taxon>
        <taxon>Chelicerata</taxon>
        <taxon>Arachnida</taxon>
        <taxon>Acari</taxon>
        <taxon>Acariformes</taxon>
        <taxon>Sarcoptiformes</taxon>
        <taxon>Oribatida</taxon>
        <taxon>Brachypylina</taxon>
        <taxon>Oppioidea</taxon>
        <taxon>Oppiidae</taxon>
        <taxon>Oppiella</taxon>
    </lineage>
</organism>
<evidence type="ECO:0000256" key="15">
    <source>
        <dbReference type="SAM" id="Phobius"/>
    </source>
</evidence>
<evidence type="ECO:0000256" key="2">
    <source>
        <dbReference type="ARBA" id="ARBA00003091"/>
    </source>
</evidence>
<dbReference type="Pfam" id="PF00246">
    <property type="entry name" value="Peptidase_M14"/>
    <property type="match status" value="1"/>
</dbReference>
<evidence type="ECO:0000256" key="3">
    <source>
        <dbReference type="ARBA" id="ARBA00005988"/>
    </source>
</evidence>
<feature type="domain" description="Peptidase M14" evidence="16">
    <location>
        <begin position="112"/>
        <end position="267"/>
    </location>
</feature>
<dbReference type="PROSITE" id="PS00132">
    <property type="entry name" value="CARBOXYPEPT_ZN_1"/>
    <property type="match status" value="1"/>
</dbReference>
<evidence type="ECO:0000256" key="11">
    <source>
        <dbReference type="ARBA" id="ARBA00023049"/>
    </source>
</evidence>
<gene>
    <name evidence="17" type="ORF">ONB1V03_LOCUS16887</name>
</gene>
<dbReference type="PANTHER" id="PTHR11705">
    <property type="entry name" value="PROTEASE FAMILY M14 CARBOXYPEPTIDASE A,B"/>
    <property type="match status" value="1"/>
</dbReference>
<dbReference type="PROSITE" id="PS52035">
    <property type="entry name" value="PEPTIDASE_M14"/>
    <property type="match status" value="1"/>
</dbReference>
<name>A0A7R9MHF9_9ACAR</name>
<evidence type="ECO:0000256" key="4">
    <source>
        <dbReference type="ARBA" id="ARBA00022645"/>
    </source>
</evidence>
<keyword evidence="11" id="KW-0482">Metalloprotease</keyword>
<keyword evidence="4" id="KW-0121">Carboxypeptidase</keyword>
<dbReference type="EMBL" id="CAJPVJ010019894">
    <property type="protein sequence ID" value="CAG2177455.1"/>
    <property type="molecule type" value="Genomic_DNA"/>
</dbReference>
<keyword evidence="15" id="KW-1133">Transmembrane helix</keyword>
<comment type="cofactor">
    <cofactor evidence="1">
        <name>Zn(2+)</name>
        <dbReference type="ChEBI" id="CHEBI:29105"/>
    </cofactor>
</comment>
<evidence type="ECO:0000313" key="18">
    <source>
        <dbReference type="Proteomes" id="UP000728032"/>
    </source>
</evidence>
<keyword evidence="15" id="KW-0472">Membrane</keyword>
<evidence type="ECO:0000256" key="9">
    <source>
        <dbReference type="ARBA" id="ARBA00022833"/>
    </source>
</evidence>
<evidence type="ECO:0000256" key="5">
    <source>
        <dbReference type="ARBA" id="ARBA00022670"/>
    </source>
</evidence>
<dbReference type="EMBL" id="OC934719">
    <property type="protein sequence ID" value="CAD7660317.1"/>
    <property type="molecule type" value="Genomic_DNA"/>
</dbReference>
<evidence type="ECO:0000256" key="13">
    <source>
        <dbReference type="ARBA" id="ARBA00023157"/>
    </source>
</evidence>
<keyword evidence="5" id="KW-0645">Protease</keyword>
<keyword evidence="10" id="KW-0843">Virulence</keyword>
<dbReference type="FunFam" id="3.40.630.10:FF:000084">
    <property type="entry name" value="Carboxypeptidase B2"/>
    <property type="match status" value="1"/>
</dbReference>
<reference evidence="17" key="1">
    <citation type="submission" date="2020-11" db="EMBL/GenBank/DDBJ databases">
        <authorList>
            <person name="Tran Van P."/>
        </authorList>
    </citation>
    <scope>NUCLEOTIDE SEQUENCE</scope>
</reference>
<dbReference type="Gene3D" id="3.40.630.10">
    <property type="entry name" value="Zn peptidases"/>
    <property type="match status" value="1"/>
</dbReference>
<keyword evidence="8" id="KW-0378">Hydrolase</keyword>
<dbReference type="InterPro" id="IPR057246">
    <property type="entry name" value="CARBOXYPEPT_ZN_1"/>
</dbReference>
<keyword evidence="9" id="KW-0862">Zinc</keyword>
<evidence type="ECO:0000256" key="6">
    <source>
        <dbReference type="ARBA" id="ARBA00022723"/>
    </source>
</evidence>
<dbReference type="Gene3D" id="3.30.70.340">
    <property type="entry name" value="Metallocarboxypeptidase-like"/>
    <property type="match status" value="1"/>
</dbReference>
<keyword evidence="6" id="KW-0479">Metal-binding</keyword>
<evidence type="ECO:0000256" key="7">
    <source>
        <dbReference type="ARBA" id="ARBA00022729"/>
    </source>
</evidence>
<evidence type="ECO:0000256" key="10">
    <source>
        <dbReference type="ARBA" id="ARBA00023026"/>
    </source>
</evidence>
<evidence type="ECO:0000259" key="16">
    <source>
        <dbReference type="PROSITE" id="PS52035"/>
    </source>
</evidence>
<dbReference type="SUPFAM" id="SSF53187">
    <property type="entry name" value="Zn-dependent exopeptidases"/>
    <property type="match status" value="1"/>
</dbReference>
<dbReference type="InterPro" id="IPR003146">
    <property type="entry name" value="M14A_act_pep"/>
</dbReference>
<evidence type="ECO:0000313" key="17">
    <source>
        <dbReference type="EMBL" id="CAD7660317.1"/>
    </source>
</evidence>
<sequence>MDDSDDEEIYRARIIFLLIVLFVTIAAVILSESPVHYRGHKIDYWNEPYFKDPSEPVLIQISSTEVETLLREELTQLNINFTVCIEDLQKAIEEERVEHQKHSNETEFNFSRYHTYDEIFDYLKTDVIKSNFVNIDSIGESFEGRKIPVIRISSDLKDESKPIIIIDSLIHSKEWVTGATTLFIMNQLIANESMRYLIDNFEFNLIPVFNPDGWRTDRLWRKSRSFSITSFLCRGVDLNRNFEINFGSDSTEELGKFSIHPKNTINS</sequence>
<evidence type="ECO:0000256" key="14">
    <source>
        <dbReference type="PROSITE-ProRule" id="PRU01379"/>
    </source>
</evidence>
<dbReference type="InterPro" id="IPR000834">
    <property type="entry name" value="Peptidase_M14"/>
</dbReference>
<dbReference type="PANTHER" id="PTHR11705:SF143">
    <property type="entry name" value="SLL0236 PROTEIN"/>
    <property type="match status" value="1"/>
</dbReference>
<evidence type="ECO:0000256" key="1">
    <source>
        <dbReference type="ARBA" id="ARBA00001947"/>
    </source>
</evidence>
<dbReference type="GO" id="GO:0006508">
    <property type="term" value="P:proteolysis"/>
    <property type="evidence" value="ECO:0007669"/>
    <property type="project" value="UniProtKB-KW"/>
</dbReference>
<dbReference type="InterPro" id="IPR036990">
    <property type="entry name" value="M14A-like_propep"/>
</dbReference>
<dbReference type="GO" id="GO:0005615">
    <property type="term" value="C:extracellular space"/>
    <property type="evidence" value="ECO:0007669"/>
    <property type="project" value="TreeGrafter"/>
</dbReference>
<keyword evidence="18" id="KW-1185">Reference proteome</keyword>